<gene>
    <name evidence="4" type="ORF">WHX56_26330</name>
</gene>
<evidence type="ECO:0000256" key="1">
    <source>
        <dbReference type="ARBA" id="ARBA00006174"/>
    </source>
</evidence>
<protein>
    <submittedName>
        <fullName evidence="4">MmgE/PrpD family protein</fullName>
    </submittedName>
</protein>
<dbReference type="EMBL" id="CP148753">
    <property type="protein sequence ID" value="WXR73119.1"/>
    <property type="molecule type" value="Genomic_DNA"/>
</dbReference>
<reference evidence="4 5" key="1">
    <citation type="submission" date="2024-03" db="EMBL/GenBank/DDBJ databases">
        <title>Reference genomes for the five species model microbial community.</title>
        <authorList>
            <person name="Padfield D."/>
        </authorList>
    </citation>
    <scope>NUCLEOTIDE SEQUENCE [LARGE SCALE GENOMIC DNA]</scope>
    <source>
        <strain evidence="4 5">AB1</strain>
    </source>
</reference>
<dbReference type="RefSeq" id="WP_338879411.1">
    <property type="nucleotide sequence ID" value="NZ_CP148753.1"/>
</dbReference>
<dbReference type="Pfam" id="PF19305">
    <property type="entry name" value="MmgE_PrpD_C"/>
    <property type="match status" value="1"/>
</dbReference>
<organism evidence="4 5">
    <name type="scientific">Achromobacter veterisilvae</name>
    <dbReference type="NCBI Taxonomy" id="2069367"/>
    <lineage>
        <taxon>Bacteria</taxon>
        <taxon>Pseudomonadati</taxon>
        <taxon>Pseudomonadota</taxon>
        <taxon>Betaproteobacteria</taxon>
        <taxon>Burkholderiales</taxon>
        <taxon>Alcaligenaceae</taxon>
        <taxon>Achromobacter</taxon>
    </lineage>
</organism>
<feature type="domain" description="MmgE/PrpD N-terminal" evidence="2">
    <location>
        <begin position="8"/>
        <end position="256"/>
    </location>
</feature>
<sequence length="471" mass="51110">MTKKTLVEQLVDFASSAAFDSLPEDVVHESKRALLDSIGCALGGLSLDKGKIAVQVARGLGGPADARILGTGQKVSVNASAFANGELITALDFDVCHIPPGHVSPYVIPSILAMAERHRVSGKRLVAALAVAHEVSVRFGPAMAYYRDIKPGEQISFPSIMGYSSSVFGGTLGAGMLMGLDPKRLAHALGMAGRIAPAQSMTQWARSLPATDEKYLMAGWASQAQVMAALLAQGGYRGDVGVLDGEFGFARYMGSSKWNPESITAGLGSQWLTPAITIYKPYPHCRITHTALDCLNSLMDKHGLAPEEMKEVRVYCDPHAANLDLWKTTEVISPMEAQMTVPWAISMAAHNVPRGPEWQDYATLANPRYRGFMQKVRTLPHPGFEAALAENPHSRIGKVEIDARDTTFVEERRFRKGSPATPETRMSDAEIVAKFKHNAGRVLTAEAMDRLADGILRLEEADDIEALAQWW</sequence>
<dbReference type="Proteomes" id="UP001456224">
    <property type="component" value="Chromosome"/>
</dbReference>
<evidence type="ECO:0000313" key="5">
    <source>
        <dbReference type="Proteomes" id="UP001456224"/>
    </source>
</evidence>
<dbReference type="InterPro" id="IPR045337">
    <property type="entry name" value="MmgE_PrpD_C"/>
</dbReference>
<proteinExistence type="inferred from homology"/>
<name>A0ABZ2RZH0_9BURK</name>
<dbReference type="InterPro" id="IPR005656">
    <property type="entry name" value="MmgE_PrpD"/>
</dbReference>
<evidence type="ECO:0000259" key="2">
    <source>
        <dbReference type="Pfam" id="PF03972"/>
    </source>
</evidence>
<dbReference type="PANTHER" id="PTHR16943">
    <property type="entry name" value="2-METHYLCITRATE DEHYDRATASE-RELATED"/>
    <property type="match status" value="1"/>
</dbReference>
<feature type="domain" description="MmgE/PrpD C-terminal" evidence="3">
    <location>
        <begin position="282"/>
        <end position="452"/>
    </location>
</feature>
<dbReference type="InterPro" id="IPR036148">
    <property type="entry name" value="MmgE/PrpD_sf"/>
</dbReference>
<comment type="similarity">
    <text evidence="1">Belongs to the PrpD family.</text>
</comment>
<dbReference type="PANTHER" id="PTHR16943:SF8">
    <property type="entry name" value="2-METHYLCITRATE DEHYDRATASE"/>
    <property type="match status" value="1"/>
</dbReference>
<dbReference type="SUPFAM" id="SSF103378">
    <property type="entry name" value="2-methylcitrate dehydratase PrpD"/>
    <property type="match status" value="1"/>
</dbReference>
<keyword evidence="5" id="KW-1185">Reference proteome</keyword>
<dbReference type="InterPro" id="IPR042183">
    <property type="entry name" value="MmgE/PrpD_sf_1"/>
</dbReference>
<accession>A0ABZ2RZH0</accession>
<dbReference type="Pfam" id="PF03972">
    <property type="entry name" value="MmgE_PrpD_N"/>
    <property type="match status" value="1"/>
</dbReference>
<dbReference type="InterPro" id="IPR045336">
    <property type="entry name" value="MmgE_PrpD_N"/>
</dbReference>
<dbReference type="Gene3D" id="1.10.4100.10">
    <property type="entry name" value="2-methylcitrate dehydratase PrpD"/>
    <property type="match status" value="1"/>
</dbReference>
<evidence type="ECO:0000259" key="3">
    <source>
        <dbReference type="Pfam" id="PF19305"/>
    </source>
</evidence>
<evidence type="ECO:0000313" key="4">
    <source>
        <dbReference type="EMBL" id="WXR73119.1"/>
    </source>
</evidence>